<accession>A0A1I7IYQ9</accession>
<name>A0A1I7IYQ9_9FLAO</name>
<dbReference type="Gene3D" id="3.40.970.30">
    <property type="entry name" value="yp_829618.1 like domains"/>
    <property type="match status" value="1"/>
</dbReference>
<evidence type="ECO:0000313" key="2">
    <source>
        <dbReference type="EMBL" id="SFU78067.1"/>
    </source>
</evidence>
<dbReference type="OrthoDB" id="957652at2"/>
<organism evidence="2 3">
    <name type="scientific">Pustulibacterium marinum</name>
    <dbReference type="NCBI Taxonomy" id="1224947"/>
    <lineage>
        <taxon>Bacteria</taxon>
        <taxon>Pseudomonadati</taxon>
        <taxon>Bacteroidota</taxon>
        <taxon>Flavobacteriia</taxon>
        <taxon>Flavobacteriales</taxon>
        <taxon>Flavobacteriaceae</taxon>
        <taxon>Pustulibacterium</taxon>
    </lineage>
</organism>
<dbReference type="InterPro" id="IPR056695">
    <property type="entry name" value="DUF7793"/>
</dbReference>
<feature type="domain" description="DUF7793" evidence="1">
    <location>
        <begin position="13"/>
        <end position="123"/>
    </location>
</feature>
<dbReference type="EMBL" id="FPBK01000025">
    <property type="protein sequence ID" value="SFU78067.1"/>
    <property type="molecule type" value="Genomic_DNA"/>
</dbReference>
<dbReference type="STRING" id="1224947.SAMN05216480_12517"/>
<proteinExistence type="predicted"/>
<dbReference type="AlphaFoldDB" id="A0A1I7IYQ9"/>
<evidence type="ECO:0000259" key="1">
    <source>
        <dbReference type="Pfam" id="PF25056"/>
    </source>
</evidence>
<dbReference type="RefSeq" id="WP_093026631.1">
    <property type="nucleotide sequence ID" value="NZ_FPBK01000025.1"/>
</dbReference>
<reference evidence="2 3" key="1">
    <citation type="submission" date="2016-10" db="EMBL/GenBank/DDBJ databases">
        <authorList>
            <person name="de Groot N.N."/>
        </authorList>
    </citation>
    <scope>NUCLEOTIDE SEQUENCE [LARGE SCALE GENOMIC DNA]</scope>
    <source>
        <strain evidence="2 3">CGMCC 1.12333</strain>
    </source>
</reference>
<sequence>MPQYISNPYAKLSLVNGVLYCVYTPCPTFDLKAAMTVVRDRIKLQNGKFYPVLSDISALRTVTREARGYMASEGLILITAIAFISNSALSDMNYHMYTQTHHPDIPIALCKDHEAALQFLRPFQS</sequence>
<keyword evidence="3" id="KW-1185">Reference proteome</keyword>
<gene>
    <name evidence="2" type="ORF">SAMN05216480_12517</name>
</gene>
<dbReference type="Gene3D" id="3.40.1680.10">
    <property type="entry name" value="yp_829618.1 domain like"/>
    <property type="match status" value="1"/>
</dbReference>
<evidence type="ECO:0000313" key="3">
    <source>
        <dbReference type="Proteomes" id="UP000199138"/>
    </source>
</evidence>
<protein>
    <recommendedName>
        <fullName evidence="1">DUF7793 domain-containing protein</fullName>
    </recommendedName>
</protein>
<dbReference type="Pfam" id="PF25056">
    <property type="entry name" value="DUF7793"/>
    <property type="match status" value="1"/>
</dbReference>
<dbReference type="Proteomes" id="UP000199138">
    <property type="component" value="Unassembled WGS sequence"/>
</dbReference>